<evidence type="ECO:0000256" key="1">
    <source>
        <dbReference type="ARBA" id="ARBA00000085"/>
    </source>
</evidence>
<comment type="catalytic activity">
    <reaction evidence="1">
        <text>ATP + protein L-histidine = ADP + protein N-phospho-L-histidine.</text>
        <dbReference type="EC" id="2.7.13.3"/>
    </reaction>
</comment>
<evidence type="ECO:0000256" key="7">
    <source>
        <dbReference type="ARBA" id="ARBA00022840"/>
    </source>
</evidence>
<dbReference type="GO" id="GO:0016301">
    <property type="term" value="F:kinase activity"/>
    <property type="evidence" value="ECO:0007669"/>
    <property type="project" value="UniProtKB-KW"/>
</dbReference>
<dbReference type="EMBL" id="JAETXX010000005">
    <property type="protein sequence ID" value="MCF8715059.1"/>
    <property type="molecule type" value="Genomic_DNA"/>
</dbReference>
<keyword evidence="11" id="KW-1185">Reference proteome</keyword>
<dbReference type="SMART" id="SM00387">
    <property type="entry name" value="HATPase_c"/>
    <property type="match status" value="1"/>
</dbReference>
<feature type="domain" description="Histidine kinase/HSP90-like ATPase" evidence="9">
    <location>
        <begin position="298"/>
        <end position="398"/>
    </location>
</feature>
<feature type="transmembrane region" description="Helical" evidence="8">
    <location>
        <begin position="155"/>
        <end position="176"/>
    </location>
</feature>
<dbReference type="EC" id="2.7.13.3" evidence="2"/>
<feature type="transmembrane region" description="Helical" evidence="8">
    <location>
        <begin position="121"/>
        <end position="143"/>
    </location>
</feature>
<keyword evidence="8" id="KW-0472">Membrane</keyword>
<keyword evidence="4" id="KW-0808">Transferase</keyword>
<evidence type="ECO:0000313" key="10">
    <source>
        <dbReference type="EMBL" id="MCF8715059.1"/>
    </source>
</evidence>
<name>A0ABS9J3Q4_9FLAO</name>
<dbReference type="Pfam" id="PF02518">
    <property type="entry name" value="HATPase_c"/>
    <property type="match status" value="1"/>
</dbReference>
<keyword evidence="7" id="KW-0067">ATP-binding</keyword>
<feature type="transmembrane region" description="Helical" evidence="8">
    <location>
        <begin position="98"/>
        <end position="114"/>
    </location>
</feature>
<feature type="transmembrane region" description="Helical" evidence="8">
    <location>
        <begin position="47"/>
        <end position="66"/>
    </location>
</feature>
<organism evidence="10 11">
    <name type="scientific">Joostella atrarenae</name>
    <dbReference type="NCBI Taxonomy" id="679257"/>
    <lineage>
        <taxon>Bacteria</taxon>
        <taxon>Pseudomonadati</taxon>
        <taxon>Bacteroidota</taxon>
        <taxon>Flavobacteriia</taxon>
        <taxon>Flavobacteriales</taxon>
        <taxon>Flavobacteriaceae</taxon>
        <taxon>Joostella</taxon>
    </lineage>
</organism>
<reference evidence="10 11" key="1">
    <citation type="submission" date="2021-01" db="EMBL/GenBank/DDBJ databases">
        <title>Genome sequencing of Joostella atrarenae M1-2 (= KCTC 23194).</title>
        <authorList>
            <person name="Zakaria M.R."/>
            <person name="Lam M.Q."/>
            <person name="Chong C.S."/>
        </authorList>
    </citation>
    <scope>NUCLEOTIDE SEQUENCE [LARGE SCALE GENOMIC DNA]</scope>
    <source>
        <strain evidence="10 11">M1-2</strain>
    </source>
</reference>
<feature type="transmembrane region" description="Helical" evidence="8">
    <location>
        <begin position="73"/>
        <end position="92"/>
    </location>
</feature>
<evidence type="ECO:0000256" key="4">
    <source>
        <dbReference type="ARBA" id="ARBA00022679"/>
    </source>
</evidence>
<dbReference type="Gene3D" id="3.30.565.10">
    <property type="entry name" value="Histidine kinase-like ATPase, C-terminal domain"/>
    <property type="match status" value="1"/>
</dbReference>
<evidence type="ECO:0000256" key="5">
    <source>
        <dbReference type="ARBA" id="ARBA00022741"/>
    </source>
</evidence>
<accession>A0ABS9J3Q4</accession>
<proteinExistence type="predicted"/>
<protein>
    <recommendedName>
        <fullName evidence="2">histidine kinase</fullName>
        <ecNumber evidence="2">2.7.13.3</ecNumber>
    </recommendedName>
</protein>
<keyword evidence="6 10" id="KW-0418">Kinase</keyword>
<dbReference type="InterPro" id="IPR036890">
    <property type="entry name" value="HATPase_C_sf"/>
</dbReference>
<comment type="caution">
    <text evidence="10">The sequence shown here is derived from an EMBL/GenBank/DDBJ whole genome shotgun (WGS) entry which is preliminary data.</text>
</comment>
<evidence type="ECO:0000256" key="6">
    <source>
        <dbReference type="ARBA" id="ARBA00022777"/>
    </source>
</evidence>
<dbReference type="InterPro" id="IPR003594">
    <property type="entry name" value="HATPase_dom"/>
</dbReference>
<dbReference type="Pfam" id="PF07568">
    <property type="entry name" value="HisKA_2"/>
    <property type="match status" value="1"/>
</dbReference>
<keyword evidence="5" id="KW-0547">Nucleotide-binding</keyword>
<dbReference type="Gene3D" id="3.30.450.20">
    <property type="entry name" value="PAS domain"/>
    <property type="match status" value="1"/>
</dbReference>
<evidence type="ECO:0000256" key="8">
    <source>
        <dbReference type="SAM" id="Phobius"/>
    </source>
</evidence>
<evidence type="ECO:0000259" key="9">
    <source>
        <dbReference type="SMART" id="SM00387"/>
    </source>
</evidence>
<dbReference type="RefSeq" id="WP_236959025.1">
    <property type="nucleotide sequence ID" value="NZ_JAETXX010000005.1"/>
</dbReference>
<keyword evidence="3" id="KW-0597">Phosphoprotein</keyword>
<keyword evidence="8" id="KW-0812">Transmembrane</keyword>
<dbReference type="InterPro" id="IPR011495">
    <property type="entry name" value="Sig_transdc_His_kin_sub2_dim/P"/>
</dbReference>
<gene>
    <name evidence="10" type="ORF">JM658_09510</name>
</gene>
<feature type="transmembrane region" description="Helical" evidence="8">
    <location>
        <begin position="21"/>
        <end position="41"/>
    </location>
</feature>
<dbReference type="SUPFAM" id="SSF55874">
    <property type="entry name" value="ATPase domain of HSP90 chaperone/DNA topoisomerase II/histidine kinase"/>
    <property type="match status" value="1"/>
</dbReference>
<dbReference type="PANTHER" id="PTHR41523">
    <property type="entry name" value="TWO-COMPONENT SYSTEM SENSOR PROTEIN"/>
    <property type="match status" value="1"/>
</dbReference>
<dbReference type="Proteomes" id="UP000829517">
    <property type="component" value="Unassembled WGS sequence"/>
</dbReference>
<evidence type="ECO:0000256" key="2">
    <source>
        <dbReference type="ARBA" id="ARBA00012438"/>
    </source>
</evidence>
<evidence type="ECO:0000256" key="3">
    <source>
        <dbReference type="ARBA" id="ARBA00022553"/>
    </source>
</evidence>
<sequence length="400" mass="45633">MNQSTTLPTDRYKEKAKLILNANYFSSILMICLAPLCYYLLDIKEIIPHTFVIYGVLNILNTLLFYKHKKLIYTFLFTSCIGILSAAIVTLYSGGINSPFTFVLALIVFAGYISTQNYGRLHLFVIILFILFIYFHDVFHFTFRNVVPAKSQDSYSLIGILFSVYILGGIFGKILLTNYNNLYISKREIEKKNNENEVLLKEIHHRVKNNLQTISSLLNMQARNTDNLETKAMLTSSHNRVLSMAIVHEMLYAKEDLSKIEYKDYVTQLGGFLLKSINKSDKDIKFNIDIINIKFNIETAIPLGLIISEFVTNSLKHAFINTDEGSISIQIEKNDPTFYELTLKDNGIGYDTELHCNAKNSMGLKLIKNLTRQLRGTLDKTTSLGDGVTYIITFKEIQSP</sequence>
<evidence type="ECO:0000313" key="11">
    <source>
        <dbReference type="Proteomes" id="UP000829517"/>
    </source>
</evidence>
<dbReference type="PANTHER" id="PTHR41523:SF8">
    <property type="entry name" value="ETHYLENE RESPONSE SENSOR PROTEIN"/>
    <property type="match status" value="1"/>
</dbReference>
<keyword evidence="8" id="KW-1133">Transmembrane helix</keyword>